<dbReference type="GO" id="GO:0046503">
    <property type="term" value="P:glycerolipid catabolic process"/>
    <property type="evidence" value="ECO:0007669"/>
    <property type="project" value="TreeGrafter"/>
</dbReference>
<organism evidence="2 3">
    <name type="scientific">Hypocrea virens (strain Gv29-8 / FGSC 10586)</name>
    <name type="common">Gliocladium virens</name>
    <name type="synonym">Trichoderma virens</name>
    <dbReference type="NCBI Taxonomy" id="413071"/>
    <lineage>
        <taxon>Eukaryota</taxon>
        <taxon>Fungi</taxon>
        <taxon>Dikarya</taxon>
        <taxon>Ascomycota</taxon>
        <taxon>Pezizomycotina</taxon>
        <taxon>Sordariomycetes</taxon>
        <taxon>Hypocreomycetidae</taxon>
        <taxon>Hypocreales</taxon>
        <taxon>Hypocreaceae</taxon>
        <taxon>Trichoderma</taxon>
    </lineage>
</organism>
<dbReference type="PANTHER" id="PTHR43433">
    <property type="entry name" value="HYDROLASE, ALPHA/BETA FOLD FAMILY PROTEIN"/>
    <property type="match status" value="1"/>
</dbReference>
<dbReference type="STRING" id="413071.G9N0Q5"/>
<accession>G9N0Q5</accession>
<proteinExistence type="predicted"/>
<dbReference type="Pfam" id="PF00561">
    <property type="entry name" value="Abhydrolase_1"/>
    <property type="match status" value="1"/>
</dbReference>
<protein>
    <recommendedName>
        <fullName evidence="1">AB hydrolase-1 domain-containing protein</fullName>
    </recommendedName>
</protein>
<dbReference type="RefSeq" id="XP_013954130.1">
    <property type="nucleotide sequence ID" value="XM_014098655.1"/>
</dbReference>
<dbReference type="OrthoDB" id="190201at2759"/>
<dbReference type="InterPro" id="IPR000073">
    <property type="entry name" value="AB_hydrolase_1"/>
</dbReference>
<dbReference type="InParanoid" id="G9N0Q5"/>
<dbReference type="InterPro" id="IPR050471">
    <property type="entry name" value="AB_hydrolase"/>
</dbReference>
<dbReference type="HOGENOM" id="CLU_020336_0_2_1"/>
<evidence type="ECO:0000313" key="3">
    <source>
        <dbReference type="Proteomes" id="UP000007115"/>
    </source>
</evidence>
<dbReference type="InterPro" id="IPR029058">
    <property type="entry name" value="AB_hydrolase_fold"/>
</dbReference>
<dbReference type="GeneID" id="25794601"/>
<keyword evidence="3" id="KW-1185">Reference proteome</keyword>
<reference evidence="2 3" key="1">
    <citation type="journal article" date="2011" name="Genome Biol.">
        <title>Comparative genome sequence analysis underscores mycoparasitism as the ancestral life style of Trichoderma.</title>
        <authorList>
            <person name="Kubicek C.P."/>
            <person name="Herrera-Estrella A."/>
            <person name="Seidl-Seiboth V."/>
            <person name="Martinez D.A."/>
            <person name="Druzhinina I.S."/>
            <person name="Thon M."/>
            <person name="Zeilinger S."/>
            <person name="Casas-Flores S."/>
            <person name="Horwitz B.A."/>
            <person name="Mukherjee P.K."/>
            <person name="Mukherjee M."/>
            <person name="Kredics L."/>
            <person name="Alcaraz L.D."/>
            <person name="Aerts A."/>
            <person name="Antal Z."/>
            <person name="Atanasova L."/>
            <person name="Cervantes-Badillo M.G."/>
            <person name="Challacombe J."/>
            <person name="Chertkov O."/>
            <person name="McCluskey K."/>
            <person name="Coulpier F."/>
            <person name="Deshpande N."/>
            <person name="von Doehren H."/>
            <person name="Ebbole D.J."/>
            <person name="Esquivel-Naranjo E.U."/>
            <person name="Fekete E."/>
            <person name="Flipphi M."/>
            <person name="Glaser F."/>
            <person name="Gomez-Rodriguez E.Y."/>
            <person name="Gruber S."/>
            <person name="Han C."/>
            <person name="Henrissat B."/>
            <person name="Hermosa R."/>
            <person name="Hernandez-Onate M."/>
            <person name="Karaffa L."/>
            <person name="Kosti I."/>
            <person name="Le Crom S."/>
            <person name="Lindquist E."/>
            <person name="Lucas S."/>
            <person name="Luebeck M."/>
            <person name="Luebeck P.S."/>
            <person name="Margeot A."/>
            <person name="Metz B."/>
            <person name="Misra M."/>
            <person name="Nevalainen H."/>
            <person name="Omann M."/>
            <person name="Packer N."/>
            <person name="Perrone G."/>
            <person name="Uresti-Rivera E.E."/>
            <person name="Salamov A."/>
            <person name="Schmoll M."/>
            <person name="Seiboth B."/>
            <person name="Shapiro H."/>
            <person name="Sukno S."/>
            <person name="Tamayo-Ramos J.A."/>
            <person name="Tisch D."/>
            <person name="Wiest A."/>
            <person name="Wilkinson H.H."/>
            <person name="Zhang M."/>
            <person name="Coutinho P.M."/>
            <person name="Kenerley C.M."/>
            <person name="Monte E."/>
            <person name="Baker S.E."/>
            <person name="Grigoriev I.V."/>
        </authorList>
    </citation>
    <scope>NUCLEOTIDE SEQUENCE [LARGE SCALE GENOMIC DNA]</scope>
    <source>
        <strain evidence="3">Gv29-8 / FGSC 10586</strain>
    </source>
</reference>
<gene>
    <name evidence="2" type="ORF">TRIVIDRAFT_47050</name>
</gene>
<evidence type="ECO:0000313" key="2">
    <source>
        <dbReference type="EMBL" id="EHK19937.1"/>
    </source>
</evidence>
<dbReference type="SUPFAM" id="SSF53474">
    <property type="entry name" value="alpha/beta-Hydrolases"/>
    <property type="match status" value="1"/>
</dbReference>
<dbReference type="AlphaFoldDB" id="G9N0Q5"/>
<comment type="caution">
    <text evidence="2">The sequence shown here is derived from an EMBL/GenBank/DDBJ whole genome shotgun (WGS) entry which is preliminary data.</text>
</comment>
<sequence length="299" mass="33563">MSEELFVSLPSGCRICYQVFGSPSDTAILLISGHSGAMTQKTDGIMRLLSPPDHPHFLIRFDHRDTGRSTSFVKPTDGAPVYTLDDMVDDIVGLIKHLELGNVHLVGTSLGGTLAWQTASRMPDVVRSLALVLTSPVGRQQLPSDKLPQVHLEGQWLLAEAYEIPDDRDDDESWIESYMRLDLALATEPPTEEERAESRRESEITYYREKESGTMWTKYNHSDASGVRWPRELLKQIRCPTVVIHAAKDQIFPLKHAEALRDDVEGATLVILEDCGHEIPHRVRQRMADAILANMKKGE</sequence>
<dbReference type="PANTHER" id="PTHR43433:SF5">
    <property type="entry name" value="AB HYDROLASE-1 DOMAIN-CONTAINING PROTEIN"/>
    <property type="match status" value="1"/>
</dbReference>
<dbReference type="GO" id="GO:0004806">
    <property type="term" value="F:triacylglycerol lipase activity"/>
    <property type="evidence" value="ECO:0007669"/>
    <property type="project" value="TreeGrafter"/>
</dbReference>
<dbReference type="VEuPathDB" id="FungiDB:TRIVIDRAFT_47050"/>
<dbReference type="OMA" id="AHIQGSQ"/>
<dbReference type="Gene3D" id="3.40.50.1820">
    <property type="entry name" value="alpha/beta hydrolase"/>
    <property type="match status" value="1"/>
</dbReference>
<dbReference type="Proteomes" id="UP000007115">
    <property type="component" value="Unassembled WGS sequence"/>
</dbReference>
<name>G9N0Q5_HYPVG</name>
<dbReference type="eggNOG" id="ENOG502SA4G">
    <property type="taxonomic scope" value="Eukaryota"/>
</dbReference>
<dbReference type="EMBL" id="ABDF02000082">
    <property type="protein sequence ID" value="EHK19937.1"/>
    <property type="molecule type" value="Genomic_DNA"/>
</dbReference>
<feature type="domain" description="AB hydrolase-1" evidence="1">
    <location>
        <begin position="45"/>
        <end position="279"/>
    </location>
</feature>
<evidence type="ECO:0000259" key="1">
    <source>
        <dbReference type="Pfam" id="PF00561"/>
    </source>
</evidence>